<feature type="non-terminal residue" evidence="1">
    <location>
        <position position="1"/>
    </location>
</feature>
<dbReference type="STRING" id="936435.F8PI93"/>
<evidence type="ECO:0000313" key="1">
    <source>
        <dbReference type="EMBL" id="EGO05136.1"/>
    </source>
</evidence>
<dbReference type="HOGENOM" id="CLU_142394_0_0_1"/>
<dbReference type="InterPro" id="IPR043128">
    <property type="entry name" value="Rev_trsase/Diguanyl_cyclase"/>
</dbReference>
<dbReference type="SUPFAM" id="SSF56672">
    <property type="entry name" value="DNA/RNA polymerases"/>
    <property type="match status" value="1"/>
</dbReference>
<dbReference type="Gene3D" id="3.30.70.270">
    <property type="match status" value="1"/>
</dbReference>
<name>F8PI93_SERL3</name>
<dbReference type="InterPro" id="IPR043502">
    <property type="entry name" value="DNA/RNA_pol_sf"/>
</dbReference>
<evidence type="ECO:0000313" key="2">
    <source>
        <dbReference type="Proteomes" id="UP000008063"/>
    </source>
</evidence>
<dbReference type="InParanoid" id="F8PI93"/>
<reference evidence="2" key="1">
    <citation type="journal article" date="2011" name="Science">
        <title>The plant cell wall-decomposing machinery underlies the functional diversity of forest fungi.</title>
        <authorList>
            <person name="Eastwood D.C."/>
            <person name="Floudas D."/>
            <person name="Binder M."/>
            <person name="Majcherczyk A."/>
            <person name="Schneider P."/>
            <person name="Aerts A."/>
            <person name="Asiegbu F.O."/>
            <person name="Baker S.E."/>
            <person name="Barry K."/>
            <person name="Bendiksby M."/>
            <person name="Blumentritt M."/>
            <person name="Coutinho P.M."/>
            <person name="Cullen D."/>
            <person name="de Vries R.P."/>
            <person name="Gathman A."/>
            <person name="Goodell B."/>
            <person name="Henrissat B."/>
            <person name="Ihrmark K."/>
            <person name="Kauserud H."/>
            <person name="Kohler A."/>
            <person name="LaButti K."/>
            <person name="Lapidus A."/>
            <person name="Lavin J.L."/>
            <person name="Lee Y.-H."/>
            <person name="Lindquist E."/>
            <person name="Lilly W."/>
            <person name="Lucas S."/>
            <person name="Morin E."/>
            <person name="Murat C."/>
            <person name="Oguiza J.A."/>
            <person name="Park J."/>
            <person name="Pisabarro A.G."/>
            <person name="Riley R."/>
            <person name="Rosling A."/>
            <person name="Salamov A."/>
            <person name="Schmidt O."/>
            <person name="Schmutz J."/>
            <person name="Skrede I."/>
            <person name="Stenlid J."/>
            <person name="Wiebenga A."/>
            <person name="Xie X."/>
            <person name="Kuees U."/>
            <person name="Hibbett D.S."/>
            <person name="Hoffmeister D."/>
            <person name="Hoegberg N."/>
            <person name="Martin F."/>
            <person name="Grigoriev I.V."/>
            <person name="Watkinson S.C."/>
        </authorList>
    </citation>
    <scope>NUCLEOTIDE SEQUENCE [LARGE SCALE GENOMIC DNA]</scope>
    <source>
        <strain evidence="2">strain S7.3</strain>
    </source>
</reference>
<dbReference type="AlphaFoldDB" id="F8PI93"/>
<gene>
    <name evidence="1" type="ORF">SERLA73DRAFT_43522</name>
</gene>
<dbReference type="PANTHER" id="PTHR33064">
    <property type="entry name" value="POL PROTEIN"/>
    <property type="match status" value="1"/>
</dbReference>
<protein>
    <submittedName>
        <fullName evidence="1">Uncharacterized protein</fullName>
    </submittedName>
</protein>
<sequence>VYEHLTNVNRILQRLGHAGATVPAKKFTLCTPTVSVVGHWCTYEGQRPDPARVKVIQDWPICQTVMDVHSFLGTTGVVCIFIKDYTFHMCPLVDLIPKGVTFYFGPEHVQAMLWISSRML</sequence>
<dbReference type="EMBL" id="GL945474">
    <property type="protein sequence ID" value="EGO05136.1"/>
    <property type="molecule type" value="Genomic_DNA"/>
</dbReference>
<proteinExistence type="predicted"/>
<keyword evidence="2" id="KW-1185">Reference proteome</keyword>
<dbReference type="OMA" id="LWISSRM"/>
<organism evidence="2">
    <name type="scientific">Serpula lacrymans var. lacrymans (strain S7.3)</name>
    <name type="common">Dry rot fungus</name>
    <dbReference type="NCBI Taxonomy" id="936435"/>
    <lineage>
        <taxon>Eukaryota</taxon>
        <taxon>Fungi</taxon>
        <taxon>Dikarya</taxon>
        <taxon>Basidiomycota</taxon>
        <taxon>Agaricomycotina</taxon>
        <taxon>Agaricomycetes</taxon>
        <taxon>Agaricomycetidae</taxon>
        <taxon>Boletales</taxon>
        <taxon>Coniophorineae</taxon>
        <taxon>Serpulaceae</taxon>
        <taxon>Serpula</taxon>
    </lineage>
</organism>
<dbReference type="Proteomes" id="UP000008063">
    <property type="component" value="Unassembled WGS sequence"/>
</dbReference>
<accession>F8PI93</accession>
<dbReference type="InterPro" id="IPR051320">
    <property type="entry name" value="Viral_Replic_Matur_Polypro"/>
</dbReference>
<dbReference type="PANTHER" id="PTHR33064:SF29">
    <property type="entry name" value="PEPTIDASE A2 DOMAIN-CONTAINING PROTEIN-RELATED"/>
    <property type="match status" value="1"/>
</dbReference>